<dbReference type="PANTHER" id="PTHR36540:SF1">
    <property type="entry name" value="PYRIMIDINE_PURINE NUCLEOSIDE PHOSPHORYLASE"/>
    <property type="match status" value="1"/>
</dbReference>
<sequence>MDRLEQVTVLKKANVYYDGKVTSRTVLFADGTRKTLGVILPGAYEFGTGDREVMEILGGSLRALLPGAKEWETFSEGQLFEVPANSRFACATDGVCDYCCSYAKGE</sequence>
<dbReference type="GO" id="GO:0004731">
    <property type="term" value="F:purine-nucleoside phosphorylase activity"/>
    <property type="evidence" value="ECO:0007669"/>
    <property type="project" value="TreeGrafter"/>
</dbReference>
<evidence type="ECO:0000256" key="1">
    <source>
        <dbReference type="ARBA" id="ARBA00022676"/>
    </source>
</evidence>
<evidence type="ECO:0000256" key="2">
    <source>
        <dbReference type="ARBA" id="ARBA00022679"/>
    </source>
</evidence>
<name>A0A645ANG7_9ZZZZ</name>
<dbReference type="PANTHER" id="PTHR36540">
    <property type="entry name" value="PYRIMIDINE/PURINE NUCLEOSIDE PHOSPHORYLASE"/>
    <property type="match status" value="1"/>
</dbReference>
<dbReference type="SUPFAM" id="SSF51182">
    <property type="entry name" value="RmlC-like cupins"/>
    <property type="match status" value="1"/>
</dbReference>
<dbReference type="EC" id="2.4.2.2" evidence="3"/>
<keyword evidence="1 3" id="KW-0328">Glycosyltransferase</keyword>
<dbReference type="EMBL" id="VSSQ01013283">
    <property type="protein sequence ID" value="MPM51144.1"/>
    <property type="molecule type" value="Genomic_DNA"/>
</dbReference>
<accession>A0A645ANG7</accession>
<organism evidence="3">
    <name type="scientific">bioreactor metagenome</name>
    <dbReference type="NCBI Taxonomy" id="1076179"/>
    <lineage>
        <taxon>unclassified sequences</taxon>
        <taxon>metagenomes</taxon>
        <taxon>ecological metagenomes</taxon>
    </lineage>
</organism>
<proteinExistence type="inferred from homology"/>
<dbReference type="AlphaFoldDB" id="A0A645ANG7"/>
<protein>
    <submittedName>
        <fullName evidence="3">Pyrimidine/purine nucleoside phosphorylase</fullName>
        <ecNumber evidence="3">2.4.2.2</ecNumber>
    </submittedName>
</protein>
<dbReference type="GO" id="GO:0005829">
    <property type="term" value="C:cytosol"/>
    <property type="evidence" value="ECO:0007669"/>
    <property type="project" value="TreeGrafter"/>
</dbReference>
<dbReference type="InterPro" id="IPR014710">
    <property type="entry name" value="RmlC-like_jellyroll"/>
</dbReference>
<dbReference type="Gene3D" id="2.60.120.10">
    <property type="entry name" value="Jelly Rolls"/>
    <property type="match status" value="1"/>
</dbReference>
<comment type="caution">
    <text evidence="3">The sequence shown here is derived from an EMBL/GenBank/DDBJ whole genome shotgun (WGS) entry which is preliminary data.</text>
</comment>
<dbReference type="CDD" id="cd20296">
    <property type="entry name" value="cupin_PpnP-like"/>
    <property type="match status" value="1"/>
</dbReference>
<reference evidence="3" key="1">
    <citation type="submission" date="2019-08" db="EMBL/GenBank/DDBJ databases">
        <authorList>
            <person name="Kucharzyk K."/>
            <person name="Murdoch R.W."/>
            <person name="Higgins S."/>
            <person name="Loffler F."/>
        </authorList>
    </citation>
    <scope>NUCLEOTIDE SEQUENCE</scope>
</reference>
<dbReference type="InterPro" id="IPR011051">
    <property type="entry name" value="RmlC_Cupin_sf"/>
</dbReference>
<dbReference type="Pfam" id="PF06865">
    <property type="entry name" value="Ppnp"/>
    <property type="match status" value="1"/>
</dbReference>
<dbReference type="HAMAP" id="MF_01537">
    <property type="entry name" value="Nucleos_phosphorylase_PpnP"/>
    <property type="match status" value="1"/>
</dbReference>
<dbReference type="InterPro" id="IPR009664">
    <property type="entry name" value="Ppnp"/>
</dbReference>
<evidence type="ECO:0000313" key="3">
    <source>
        <dbReference type="EMBL" id="MPM51144.1"/>
    </source>
</evidence>
<keyword evidence="2 3" id="KW-0808">Transferase</keyword>
<gene>
    <name evidence="3" type="primary">ppnP_6</name>
    <name evidence="3" type="ORF">SDC9_97891</name>
</gene>
<dbReference type="GO" id="GO:0016154">
    <property type="term" value="F:pyrimidine-nucleoside phosphorylase activity"/>
    <property type="evidence" value="ECO:0007669"/>
    <property type="project" value="UniProtKB-EC"/>
</dbReference>